<dbReference type="OrthoDB" id="205794at2759"/>
<comment type="subcellular location">
    <subcellularLocation>
        <location evidence="1">Nucleus</location>
    </subcellularLocation>
</comment>
<dbReference type="EMBL" id="KN846997">
    <property type="protein sequence ID" value="KIW89068.1"/>
    <property type="molecule type" value="Genomic_DNA"/>
</dbReference>
<dbReference type="VEuPathDB" id="FungiDB:Z519_10553"/>
<dbReference type="PANTHER" id="PTHR13296">
    <property type="entry name" value="BCAS2 PROTEIN"/>
    <property type="match status" value="1"/>
</dbReference>
<feature type="region of interest" description="Disordered" evidence="7">
    <location>
        <begin position="66"/>
        <end position="92"/>
    </location>
</feature>
<keyword evidence="4" id="KW-0747">Spliceosome</keyword>
<dbReference type="Proteomes" id="UP000053789">
    <property type="component" value="Unassembled WGS sequence"/>
</dbReference>
<dbReference type="InterPro" id="IPR008409">
    <property type="entry name" value="SPF27"/>
</dbReference>
<proteinExistence type="inferred from homology"/>
<evidence type="ECO:0000256" key="1">
    <source>
        <dbReference type="ARBA" id="ARBA00004123"/>
    </source>
</evidence>
<dbReference type="Pfam" id="PF05700">
    <property type="entry name" value="BCAS2"/>
    <property type="match status" value="1"/>
</dbReference>
<evidence type="ECO:0000256" key="5">
    <source>
        <dbReference type="ARBA" id="ARBA00023187"/>
    </source>
</evidence>
<accession>A0A0D2H718</accession>
<evidence type="ECO:0000256" key="6">
    <source>
        <dbReference type="ARBA" id="ARBA00023242"/>
    </source>
</evidence>
<evidence type="ECO:0000256" key="4">
    <source>
        <dbReference type="ARBA" id="ARBA00022728"/>
    </source>
</evidence>
<dbReference type="GeneID" id="27703481"/>
<protein>
    <recommendedName>
        <fullName evidence="10">Pre-mRNA-splicing factor SPF27</fullName>
    </recommendedName>
</protein>
<organism evidence="8 9">
    <name type="scientific">Cladophialophora bantiana (strain ATCC 10958 / CBS 173.52 / CDC B-1940 / NIH 8579)</name>
    <name type="common">Xylohypha bantiana</name>
    <dbReference type="NCBI Taxonomy" id="1442370"/>
    <lineage>
        <taxon>Eukaryota</taxon>
        <taxon>Fungi</taxon>
        <taxon>Dikarya</taxon>
        <taxon>Ascomycota</taxon>
        <taxon>Pezizomycotina</taxon>
        <taxon>Eurotiomycetes</taxon>
        <taxon>Chaetothyriomycetidae</taxon>
        <taxon>Chaetothyriales</taxon>
        <taxon>Herpotrichiellaceae</taxon>
        <taxon>Cladophialophora</taxon>
    </lineage>
</organism>
<keyword evidence="5" id="KW-0508">mRNA splicing</keyword>
<dbReference type="GO" id="GO:0000974">
    <property type="term" value="C:Prp19 complex"/>
    <property type="evidence" value="ECO:0007669"/>
    <property type="project" value="TreeGrafter"/>
</dbReference>
<evidence type="ECO:0000256" key="7">
    <source>
        <dbReference type="SAM" id="MobiDB-lite"/>
    </source>
</evidence>
<comment type="similarity">
    <text evidence="2">Belongs to the SPF27 family.</text>
</comment>
<evidence type="ECO:0000313" key="8">
    <source>
        <dbReference type="EMBL" id="KIW89068.1"/>
    </source>
</evidence>
<dbReference type="AlphaFoldDB" id="A0A0D2H718"/>
<keyword evidence="9" id="KW-1185">Reference proteome</keyword>
<reference evidence="8" key="1">
    <citation type="submission" date="2015-01" db="EMBL/GenBank/DDBJ databases">
        <title>The Genome Sequence of Cladophialophora bantiana CBS 173.52.</title>
        <authorList>
            <consortium name="The Broad Institute Genomics Platform"/>
            <person name="Cuomo C."/>
            <person name="de Hoog S."/>
            <person name="Gorbushina A."/>
            <person name="Stielow B."/>
            <person name="Teixiera M."/>
            <person name="Abouelleil A."/>
            <person name="Chapman S.B."/>
            <person name="Priest M."/>
            <person name="Young S.K."/>
            <person name="Wortman J."/>
            <person name="Nusbaum C."/>
            <person name="Birren B."/>
        </authorList>
    </citation>
    <scope>NUCLEOTIDE SEQUENCE [LARGE SCALE GENOMIC DNA]</scope>
    <source>
        <strain evidence="8">CBS 173.52</strain>
    </source>
</reference>
<evidence type="ECO:0008006" key="10">
    <source>
        <dbReference type="Google" id="ProtNLM"/>
    </source>
</evidence>
<dbReference type="GO" id="GO:0006397">
    <property type="term" value="P:mRNA processing"/>
    <property type="evidence" value="ECO:0007669"/>
    <property type="project" value="UniProtKB-KW"/>
</dbReference>
<keyword evidence="3" id="KW-0507">mRNA processing</keyword>
<evidence type="ECO:0000256" key="3">
    <source>
        <dbReference type="ARBA" id="ARBA00022664"/>
    </source>
</evidence>
<dbReference type="GO" id="GO:0071011">
    <property type="term" value="C:precatalytic spliceosome"/>
    <property type="evidence" value="ECO:0007669"/>
    <property type="project" value="TreeGrafter"/>
</dbReference>
<dbReference type="HOGENOM" id="CLU_082523_4_0_1"/>
<sequence length="210" mass="23478">MALIWESHDSLPYIDPDVTDADHQSAKASIARHLPKDYLTTPHPSLAPLPAVNFSETFRQEINRVAAGHPRQQGIDVSRYEAPDEPSSDSDQATMKEALRNAYILSTFLSGRHANLQLLDEFGKNAWLIGNSQTEQILQVLEHELAGLKYETENINRARKATQEQSKGELLTLQENWKRGIGRILEIQVAAAQLRQQMGQGQLHPAPSDP</sequence>
<evidence type="ECO:0000256" key="2">
    <source>
        <dbReference type="ARBA" id="ARBA00010788"/>
    </source>
</evidence>
<evidence type="ECO:0000313" key="9">
    <source>
        <dbReference type="Proteomes" id="UP000053789"/>
    </source>
</evidence>
<dbReference type="GO" id="GO:0008380">
    <property type="term" value="P:RNA splicing"/>
    <property type="evidence" value="ECO:0007669"/>
    <property type="project" value="UniProtKB-KW"/>
</dbReference>
<name>A0A0D2H718_CLAB1</name>
<dbReference type="PANTHER" id="PTHR13296:SF0">
    <property type="entry name" value="PRE-MRNA-SPLICING FACTOR SPF27"/>
    <property type="match status" value="1"/>
</dbReference>
<keyword evidence="6" id="KW-0539">Nucleus</keyword>
<gene>
    <name evidence="8" type="ORF">Z519_10553</name>
</gene>
<dbReference type="RefSeq" id="XP_016615737.1">
    <property type="nucleotide sequence ID" value="XM_016768269.1"/>
</dbReference>
<dbReference type="GO" id="GO:0071013">
    <property type="term" value="C:catalytic step 2 spliceosome"/>
    <property type="evidence" value="ECO:0007669"/>
    <property type="project" value="TreeGrafter"/>
</dbReference>